<protein>
    <recommendedName>
        <fullName evidence="3">Phytocyanin domain-containing protein</fullName>
    </recommendedName>
</protein>
<accession>A0AA39ABA8</accession>
<dbReference type="InterPro" id="IPR008972">
    <property type="entry name" value="Cupredoxin"/>
</dbReference>
<evidence type="ECO:0000259" key="3">
    <source>
        <dbReference type="PROSITE" id="PS51485"/>
    </source>
</evidence>
<dbReference type="Pfam" id="PF02298">
    <property type="entry name" value="Cu_bind_like"/>
    <property type="match status" value="1"/>
</dbReference>
<dbReference type="GO" id="GO:0005886">
    <property type="term" value="C:plasma membrane"/>
    <property type="evidence" value="ECO:0007669"/>
    <property type="project" value="TreeGrafter"/>
</dbReference>
<feature type="region of interest" description="Disordered" evidence="1">
    <location>
        <begin position="134"/>
        <end position="163"/>
    </location>
</feature>
<feature type="transmembrane region" description="Helical" evidence="2">
    <location>
        <begin position="6"/>
        <end position="25"/>
    </location>
</feature>
<evidence type="ECO:0000256" key="1">
    <source>
        <dbReference type="SAM" id="MobiDB-lite"/>
    </source>
</evidence>
<feature type="transmembrane region" description="Helical" evidence="2">
    <location>
        <begin position="169"/>
        <end position="186"/>
    </location>
</feature>
<sequence>MEETQVLKCCSSFTIILIMISLGFFHGTNSETYTVGDEEEWDSGINYLTWSERYNFSMGDVLVFKYVAGQHNAYEVTEATYKSCDASTGVLAKYESGDDQVPLTEEKQYWFICTIAGHCLGGMRFTIDVKGASTAPGTNTTKGGSPPEMEPSPPPTNPDKDFASRPQGMGSYCLVAFGAIVILQIVS</sequence>
<keyword evidence="2" id="KW-0812">Transmembrane</keyword>
<feature type="domain" description="Phytocyanin" evidence="3">
    <location>
        <begin position="31"/>
        <end position="131"/>
    </location>
</feature>
<evidence type="ECO:0000313" key="4">
    <source>
        <dbReference type="EMBL" id="KAJ9704463.1"/>
    </source>
</evidence>
<dbReference type="Proteomes" id="UP001168098">
    <property type="component" value="Unassembled WGS sequence"/>
</dbReference>
<dbReference type="FunFam" id="2.60.40.420:FF:000074">
    <property type="entry name" value="Blue copper binding protein-like"/>
    <property type="match status" value="1"/>
</dbReference>
<feature type="compositionally biased region" description="Pro residues" evidence="1">
    <location>
        <begin position="148"/>
        <end position="157"/>
    </location>
</feature>
<gene>
    <name evidence="4" type="ORF">PVL29_002840</name>
</gene>
<dbReference type="EMBL" id="JARBHA010000003">
    <property type="protein sequence ID" value="KAJ9704463.1"/>
    <property type="molecule type" value="Genomic_DNA"/>
</dbReference>
<evidence type="ECO:0000313" key="5">
    <source>
        <dbReference type="Proteomes" id="UP001168098"/>
    </source>
</evidence>
<comment type="caution">
    <text evidence="4">The sequence shown here is derived from an EMBL/GenBank/DDBJ whole genome shotgun (WGS) entry which is preliminary data.</text>
</comment>
<name>A0AA39ABA8_VITRO</name>
<keyword evidence="2" id="KW-0472">Membrane</keyword>
<dbReference type="InterPro" id="IPR003245">
    <property type="entry name" value="Phytocyanin_dom"/>
</dbReference>
<dbReference type="PROSITE" id="PS51485">
    <property type="entry name" value="PHYTOCYANIN"/>
    <property type="match status" value="1"/>
</dbReference>
<organism evidence="4 5">
    <name type="scientific">Vitis rotundifolia</name>
    <name type="common">Muscadine grape</name>
    <dbReference type="NCBI Taxonomy" id="103349"/>
    <lineage>
        <taxon>Eukaryota</taxon>
        <taxon>Viridiplantae</taxon>
        <taxon>Streptophyta</taxon>
        <taxon>Embryophyta</taxon>
        <taxon>Tracheophyta</taxon>
        <taxon>Spermatophyta</taxon>
        <taxon>Magnoliopsida</taxon>
        <taxon>eudicotyledons</taxon>
        <taxon>Gunneridae</taxon>
        <taxon>Pentapetalae</taxon>
        <taxon>rosids</taxon>
        <taxon>Vitales</taxon>
        <taxon>Vitaceae</taxon>
        <taxon>Viteae</taxon>
        <taxon>Vitis</taxon>
    </lineage>
</organism>
<dbReference type="PANTHER" id="PTHR33021:SF179">
    <property type="entry name" value="OS09G0541100 PROTEIN"/>
    <property type="match status" value="1"/>
</dbReference>
<dbReference type="InterPro" id="IPR039391">
    <property type="entry name" value="Phytocyanin-like"/>
</dbReference>
<dbReference type="GO" id="GO:0009055">
    <property type="term" value="F:electron transfer activity"/>
    <property type="evidence" value="ECO:0007669"/>
    <property type="project" value="InterPro"/>
</dbReference>
<keyword evidence="2" id="KW-1133">Transmembrane helix</keyword>
<proteinExistence type="predicted"/>
<evidence type="ECO:0000256" key="2">
    <source>
        <dbReference type="SAM" id="Phobius"/>
    </source>
</evidence>
<keyword evidence="5" id="KW-1185">Reference proteome</keyword>
<dbReference type="SUPFAM" id="SSF49503">
    <property type="entry name" value="Cupredoxins"/>
    <property type="match status" value="1"/>
</dbReference>
<dbReference type="CDD" id="cd04216">
    <property type="entry name" value="Phytocyanin"/>
    <property type="match status" value="1"/>
</dbReference>
<reference evidence="4 5" key="1">
    <citation type="journal article" date="2023" name="BMC Biotechnol.">
        <title>Vitis rotundifolia cv Carlos genome sequencing.</title>
        <authorList>
            <person name="Huff M."/>
            <person name="Hulse-Kemp A."/>
            <person name="Scheffler B."/>
            <person name="Youngblood R."/>
            <person name="Simpson S."/>
            <person name="Babiker E."/>
            <person name="Staton M."/>
        </authorList>
    </citation>
    <scope>NUCLEOTIDE SEQUENCE [LARGE SCALE GENOMIC DNA]</scope>
    <source>
        <tissue evidence="4">Leaf</tissue>
    </source>
</reference>
<dbReference type="AlphaFoldDB" id="A0AA39ABA8"/>
<dbReference type="Gene3D" id="2.60.40.420">
    <property type="entry name" value="Cupredoxins - blue copper proteins"/>
    <property type="match status" value="1"/>
</dbReference>
<dbReference type="PANTHER" id="PTHR33021">
    <property type="entry name" value="BLUE COPPER PROTEIN"/>
    <property type="match status" value="1"/>
</dbReference>